<organism evidence="1 2">
    <name type="scientific">Xenoophorus captivus</name>
    <dbReference type="NCBI Taxonomy" id="1517983"/>
    <lineage>
        <taxon>Eukaryota</taxon>
        <taxon>Metazoa</taxon>
        <taxon>Chordata</taxon>
        <taxon>Craniata</taxon>
        <taxon>Vertebrata</taxon>
        <taxon>Euteleostomi</taxon>
        <taxon>Actinopterygii</taxon>
        <taxon>Neopterygii</taxon>
        <taxon>Teleostei</taxon>
        <taxon>Neoteleostei</taxon>
        <taxon>Acanthomorphata</taxon>
        <taxon>Ovalentaria</taxon>
        <taxon>Atherinomorphae</taxon>
        <taxon>Cyprinodontiformes</taxon>
        <taxon>Goodeidae</taxon>
        <taxon>Xenoophorus</taxon>
    </lineage>
</organism>
<protein>
    <submittedName>
        <fullName evidence="1">Uncharacterized protein</fullName>
    </submittedName>
</protein>
<proteinExistence type="predicted"/>
<dbReference type="Proteomes" id="UP001434883">
    <property type="component" value="Unassembled WGS sequence"/>
</dbReference>
<accession>A0ABV0QDM3</accession>
<keyword evidence="2" id="KW-1185">Reference proteome</keyword>
<evidence type="ECO:0000313" key="1">
    <source>
        <dbReference type="EMBL" id="MEQ2193920.1"/>
    </source>
</evidence>
<dbReference type="EMBL" id="JAHRIN010008780">
    <property type="protein sequence ID" value="MEQ2193920.1"/>
    <property type="molecule type" value="Genomic_DNA"/>
</dbReference>
<name>A0ABV0QDM3_9TELE</name>
<evidence type="ECO:0000313" key="2">
    <source>
        <dbReference type="Proteomes" id="UP001434883"/>
    </source>
</evidence>
<reference evidence="1 2" key="1">
    <citation type="submission" date="2021-06" db="EMBL/GenBank/DDBJ databases">
        <authorList>
            <person name="Palmer J.M."/>
        </authorList>
    </citation>
    <scope>NUCLEOTIDE SEQUENCE [LARGE SCALE GENOMIC DNA]</scope>
    <source>
        <strain evidence="1 2">XC_2019</strain>
        <tissue evidence="1">Muscle</tissue>
    </source>
</reference>
<comment type="caution">
    <text evidence="1">The sequence shown here is derived from an EMBL/GenBank/DDBJ whole genome shotgun (WGS) entry which is preliminary data.</text>
</comment>
<sequence length="100" mass="10855">MIQQQTLALVPSADSSAYCSVSRKLLFAIFNDIFALSFFGTRALLLFTLSSGTTDVKAQTLGNYSLCINGPQQSGAPFNTKSIKDEAVWKMLIVGQTVEQ</sequence>
<gene>
    <name evidence="1" type="ORF">XENOCAPTIV_018026</name>
</gene>